<dbReference type="AlphaFoldDB" id="A0A5J4THP4"/>
<proteinExistence type="predicted"/>
<name>A0A5J4THP4_9EUKA</name>
<evidence type="ECO:0000313" key="2">
    <source>
        <dbReference type="Proteomes" id="UP000324800"/>
    </source>
</evidence>
<reference evidence="1 2" key="1">
    <citation type="submission" date="2019-03" db="EMBL/GenBank/DDBJ databases">
        <title>Single cell metagenomics reveals metabolic interactions within the superorganism composed of flagellate Streblomastix strix and complex community of Bacteroidetes bacteria on its surface.</title>
        <authorList>
            <person name="Treitli S.C."/>
            <person name="Kolisko M."/>
            <person name="Husnik F."/>
            <person name="Keeling P."/>
            <person name="Hampl V."/>
        </authorList>
    </citation>
    <scope>NUCLEOTIDE SEQUENCE [LARGE SCALE GENOMIC DNA]</scope>
    <source>
        <strain evidence="1">ST1C</strain>
    </source>
</reference>
<organism evidence="1 2">
    <name type="scientific">Streblomastix strix</name>
    <dbReference type="NCBI Taxonomy" id="222440"/>
    <lineage>
        <taxon>Eukaryota</taxon>
        <taxon>Metamonada</taxon>
        <taxon>Preaxostyla</taxon>
        <taxon>Oxymonadida</taxon>
        <taxon>Streblomastigidae</taxon>
        <taxon>Streblomastix</taxon>
    </lineage>
</organism>
<comment type="caution">
    <text evidence="1">The sequence shown here is derived from an EMBL/GenBank/DDBJ whole genome shotgun (WGS) entry which is preliminary data.</text>
</comment>
<gene>
    <name evidence="1" type="ORF">EZS28_046824</name>
</gene>
<dbReference type="EMBL" id="SNRW01031080">
    <property type="protein sequence ID" value="KAA6357649.1"/>
    <property type="molecule type" value="Genomic_DNA"/>
</dbReference>
<feature type="non-terminal residue" evidence="1">
    <location>
        <position position="45"/>
    </location>
</feature>
<sequence>MTCDSMRAVLNKQLGRQAIKNIVFFECLESLTKWVMVLDNEDEKR</sequence>
<protein>
    <submittedName>
        <fullName evidence="1">Uncharacterized protein</fullName>
    </submittedName>
</protein>
<accession>A0A5J4THP4</accession>
<dbReference type="Proteomes" id="UP000324800">
    <property type="component" value="Unassembled WGS sequence"/>
</dbReference>
<evidence type="ECO:0000313" key="1">
    <source>
        <dbReference type="EMBL" id="KAA6357649.1"/>
    </source>
</evidence>